<keyword evidence="2" id="KW-1185">Reference proteome</keyword>
<comment type="caution">
    <text evidence="1">The sequence shown here is derived from an EMBL/GenBank/DDBJ whole genome shotgun (WGS) entry which is preliminary data.</text>
</comment>
<sequence length="115" mass="13394">MSYNRKNRKRKHTDRKAYGRRADAIIRKNTNGWILEFGGMLRDMFIGLCNNPTIGYIHGNNPAGYIMRLTKSEFFEILEDIEYFALGLELIGAVFENPKKIKLVQEILLDLKQLD</sequence>
<protein>
    <submittedName>
        <fullName evidence="1">21245_t:CDS:1</fullName>
    </submittedName>
</protein>
<organism evidence="1 2">
    <name type="scientific">Cetraspora pellucida</name>
    <dbReference type="NCBI Taxonomy" id="1433469"/>
    <lineage>
        <taxon>Eukaryota</taxon>
        <taxon>Fungi</taxon>
        <taxon>Fungi incertae sedis</taxon>
        <taxon>Mucoromycota</taxon>
        <taxon>Glomeromycotina</taxon>
        <taxon>Glomeromycetes</taxon>
        <taxon>Diversisporales</taxon>
        <taxon>Gigasporaceae</taxon>
        <taxon>Cetraspora</taxon>
    </lineage>
</organism>
<gene>
    <name evidence="1" type="ORF">CPELLU_LOCUS759</name>
</gene>
<dbReference type="AlphaFoldDB" id="A0A9N8Z2G8"/>
<dbReference type="Proteomes" id="UP000789759">
    <property type="component" value="Unassembled WGS sequence"/>
</dbReference>
<proteinExistence type="predicted"/>
<dbReference type="OrthoDB" id="2427805at2759"/>
<name>A0A9N8Z2G8_9GLOM</name>
<dbReference type="EMBL" id="CAJVQA010000239">
    <property type="protein sequence ID" value="CAG8464060.1"/>
    <property type="molecule type" value="Genomic_DNA"/>
</dbReference>
<evidence type="ECO:0000313" key="1">
    <source>
        <dbReference type="EMBL" id="CAG8464060.1"/>
    </source>
</evidence>
<evidence type="ECO:0000313" key="2">
    <source>
        <dbReference type="Proteomes" id="UP000789759"/>
    </source>
</evidence>
<reference evidence="1" key="1">
    <citation type="submission" date="2021-06" db="EMBL/GenBank/DDBJ databases">
        <authorList>
            <person name="Kallberg Y."/>
            <person name="Tangrot J."/>
            <person name="Rosling A."/>
        </authorList>
    </citation>
    <scope>NUCLEOTIDE SEQUENCE</scope>
    <source>
        <strain evidence="1">FL966</strain>
    </source>
</reference>
<accession>A0A9N8Z2G8</accession>